<evidence type="ECO:0000256" key="3">
    <source>
        <dbReference type="ARBA" id="ARBA00023027"/>
    </source>
</evidence>
<dbReference type="GO" id="GO:0005737">
    <property type="term" value="C:cytoplasm"/>
    <property type="evidence" value="ECO:0007669"/>
    <property type="project" value="TreeGrafter"/>
</dbReference>
<dbReference type="InterPro" id="IPR036291">
    <property type="entry name" value="NAD(P)-bd_dom_sf"/>
</dbReference>
<name>A0A1M6W3S3_SELRU</name>
<evidence type="ECO:0000313" key="7">
    <source>
        <dbReference type="Proteomes" id="UP000184263"/>
    </source>
</evidence>
<evidence type="ECO:0000256" key="4">
    <source>
        <dbReference type="ARBA" id="ARBA00023239"/>
    </source>
</evidence>
<dbReference type="Pfam" id="PF01370">
    <property type="entry name" value="Epimerase"/>
    <property type="match status" value="1"/>
</dbReference>
<keyword evidence="3" id="KW-0520">NAD</keyword>
<dbReference type="EMBL" id="FRBC01000022">
    <property type="protein sequence ID" value="SHK88175.1"/>
    <property type="molecule type" value="Genomic_DNA"/>
</dbReference>
<feature type="domain" description="NAD-dependent epimerase/dehydratase" evidence="5">
    <location>
        <begin position="30"/>
        <end position="275"/>
    </location>
</feature>
<sequence length="357" mass="40157">MYIKSNLYHEDIERTAALPLPWEKLQGKSILITGASGLIGTFLVDMLMYKNCVDDLDTKIIAIGRKAEKAKERFGEYWKNEAFSFLRADINTPLSLPEHVDIVIHAASNTHPKLYAADPIGSLMTNILGTYHLLEYAQETKVERFVFVSSVEIYGQALKHDDVFDEKYCGYIDCNQFRAAYPEGKRAGEALCNAYIGKYDMDIVIPRLSRVYGPTMRLDDSKAMSQFLLNGVRGENIVLKSKGEQRFSYCYVADAVSGILYAMLLGRCGEAYNVADMEGASSLREITENIATSVGRKVVFDLPEKQEAKGFSKVSVGVMNTQKLQDLGWRAFDDVKSGTRKTIKIVREFHTETKEPM</sequence>
<keyword evidence="4" id="KW-0456">Lyase</keyword>
<dbReference type="Proteomes" id="UP000184263">
    <property type="component" value="Unassembled WGS sequence"/>
</dbReference>
<evidence type="ECO:0000256" key="2">
    <source>
        <dbReference type="ARBA" id="ARBA00022793"/>
    </source>
</evidence>
<organism evidence="6 7">
    <name type="scientific">Selenomonas ruminantium</name>
    <dbReference type="NCBI Taxonomy" id="971"/>
    <lineage>
        <taxon>Bacteria</taxon>
        <taxon>Bacillati</taxon>
        <taxon>Bacillota</taxon>
        <taxon>Negativicutes</taxon>
        <taxon>Selenomonadales</taxon>
        <taxon>Selenomonadaceae</taxon>
        <taxon>Selenomonas</taxon>
    </lineage>
</organism>
<evidence type="ECO:0000313" key="6">
    <source>
        <dbReference type="EMBL" id="SHK88175.1"/>
    </source>
</evidence>
<dbReference type="OrthoDB" id="9771073at2"/>
<protein>
    <submittedName>
        <fullName evidence="6">Nucleoside-diphosphate-sugar epimerase</fullName>
    </submittedName>
</protein>
<keyword evidence="2" id="KW-0210">Decarboxylase</keyword>
<reference evidence="6 7" key="1">
    <citation type="submission" date="2016-11" db="EMBL/GenBank/DDBJ databases">
        <authorList>
            <person name="Jaros S."/>
            <person name="Januszkiewicz K."/>
            <person name="Wedrychowicz H."/>
        </authorList>
    </citation>
    <scope>NUCLEOTIDE SEQUENCE [LARGE SCALE GENOMIC DNA]</scope>
    <source>
        <strain evidence="6 7">HD4</strain>
    </source>
</reference>
<dbReference type="PANTHER" id="PTHR43078">
    <property type="entry name" value="UDP-GLUCURONIC ACID DECARBOXYLASE-RELATED"/>
    <property type="match status" value="1"/>
</dbReference>
<dbReference type="GO" id="GO:0070403">
    <property type="term" value="F:NAD+ binding"/>
    <property type="evidence" value="ECO:0007669"/>
    <property type="project" value="InterPro"/>
</dbReference>
<gene>
    <name evidence="6" type="ORF">SAMN05216582_12227</name>
</gene>
<dbReference type="InterPro" id="IPR044516">
    <property type="entry name" value="UXS-like"/>
</dbReference>
<comment type="cofactor">
    <cofactor evidence="1">
        <name>NAD(+)</name>
        <dbReference type="ChEBI" id="CHEBI:57540"/>
    </cofactor>
</comment>
<dbReference type="GO" id="GO:0048040">
    <property type="term" value="F:UDP-glucuronate decarboxylase activity"/>
    <property type="evidence" value="ECO:0007669"/>
    <property type="project" value="TreeGrafter"/>
</dbReference>
<evidence type="ECO:0000259" key="5">
    <source>
        <dbReference type="Pfam" id="PF01370"/>
    </source>
</evidence>
<dbReference type="Gene3D" id="3.40.50.720">
    <property type="entry name" value="NAD(P)-binding Rossmann-like Domain"/>
    <property type="match status" value="1"/>
</dbReference>
<dbReference type="GO" id="GO:0042732">
    <property type="term" value="P:D-xylose metabolic process"/>
    <property type="evidence" value="ECO:0007669"/>
    <property type="project" value="InterPro"/>
</dbReference>
<dbReference type="RefSeq" id="WP_073091291.1">
    <property type="nucleotide sequence ID" value="NZ_FRBC01000022.1"/>
</dbReference>
<dbReference type="InterPro" id="IPR001509">
    <property type="entry name" value="Epimerase_deHydtase"/>
</dbReference>
<evidence type="ECO:0000256" key="1">
    <source>
        <dbReference type="ARBA" id="ARBA00001911"/>
    </source>
</evidence>
<proteinExistence type="predicted"/>
<dbReference type="PANTHER" id="PTHR43078:SF6">
    <property type="entry name" value="UDP-GLUCURONIC ACID DECARBOXYLASE 1"/>
    <property type="match status" value="1"/>
</dbReference>
<accession>A0A1M6W3S3</accession>
<dbReference type="SUPFAM" id="SSF51735">
    <property type="entry name" value="NAD(P)-binding Rossmann-fold domains"/>
    <property type="match status" value="1"/>
</dbReference>
<dbReference type="AlphaFoldDB" id="A0A1M6W3S3"/>